<evidence type="ECO:0000313" key="1">
    <source>
        <dbReference type="EMBL" id="TDO25793.1"/>
    </source>
</evidence>
<protein>
    <submittedName>
        <fullName evidence="1">Uncharacterized protein</fullName>
    </submittedName>
</protein>
<organism evidence="1 2">
    <name type="scientific">Sediminibacterium goheungense</name>
    <dbReference type="NCBI Taxonomy" id="1086393"/>
    <lineage>
        <taxon>Bacteria</taxon>
        <taxon>Pseudomonadati</taxon>
        <taxon>Bacteroidota</taxon>
        <taxon>Chitinophagia</taxon>
        <taxon>Chitinophagales</taxon>
        <taxon>Chitinophagaceae</taxon>
        <taxon>Sediminibacterium</taxon>
    </lineage>
</organism>
<dbReference type="EMBL" id="SNWP01000012">
    <property type="protein sequence ID" value="TDO25793.1"/>
    <property type="molecule type" value="Genomic_DNA"/>
</dbReference>
<dbReference type="Proteomes" id="UP000295741">
    <property type="component" value="Unassembled WGS sequence"/>
</dbReference>
<dbReference type="AlphaFoldDB" id="A0A4R6ITF3"/>
<dbReference type="RefSeq" id="WP_133475284.1">
    <property type="nucleotide sequence ID" value="NZ_SNWP01000012.1"/>
</dbReference>
<reference evidence="1 2" key="1">
    <citation type="submission" date="2019-03" db="EMBL/GenBank/DDBJ databases">
        <title>Genomic Encyclopedia of Archaeal and Bacterial Type Strains, Phase II (KMG-II): from individual species to whole genera.</title>
        <authorList>
            <person name="Goeker M."/>
        </authorList>
    </citation>
    <scope>NUCLEOTIDE SEQUENCE [LARGE SCALE GENOMIC DNA]</scope>
    <source>
        <strain evidence="1 2">DSM 28323</strain>
    </source>
</reference>
<proteinExistence type="predicted"/>
<name>A0A4R6ITF3_9BACT</name>
<accession>A0A4R6ITF3</accession>
<gene>
    <name evidence="1" type="ORF">BC659_2716</name>
</gene>
<keyword evidence="2" id="KW-1185">Reference proteome</keyword>
<dbReference type="OrthoDB" id="662228at2"/>
<comment type="caution">
    <text evidence="1">The sequence shown here is derived from an EMBL/GenBank/DDBJ whole genome shotgun (WGS) entry which is preliminary data.</text>
</comment>
<sequence>MSKIEFIPLIELPTIKDKDNGSGPSGTSKTNTFESDLYQQKLLSKSYKRIPAPISKGVYQYCLFDIELDDLEAVIKLHISDTEINQSCSLFGGYAISVDDNIELYPQCCGLLEEIQYWKTILKSDFEDFYLLQCHPSPLISKRGTEIIIQCKDESEAFWPLTIKEIIKLDYLKTRAALVTLIKKLERFSNKLNSLSEKFGVTNISDILIWGKL</sequence>
<evidence type="ECO:0000313" key="2">
    <source>
        <dbReference type="Proteomes" id="UP000295741"/>
    </source>
</evidence>